<dbReference type="AlphaFoldDB" id="A0A5J4RUN2"/>
<feature type="transmembrane region" description="Helical" evidence="1">
    <location>
        <begin position="46"/>
        <end position="67"/>
    </location>
</feature>
<accession>A0A5J4RUN2</accession>
<keyword evidence="1" id="KW-0472">Membrane</keyword>
<keyword evidence="1" id="KW-0812">Transmembrane</keyword>
<organism evidence="2">
    <name type="scientific">termite gut metagenome</name>
    <dbReference type="NCBI Taxonomy" id="433724"/>
    <lineage>
        <taxon>unclassified sequences</taxon>
        <taxon>metagenomes</taxon>
        <taxon>organismal metagenomes</taxon>
    </lineage>
</organism>
<dbReference type="EMBL" id="SNRY01000674">
    <property type="protein sequence ID" value="KAA6337736.1"/>
    <property type="molecule type" value="Genomic_DNA"/>
</dbReference>
<evidence type="ECO:0000313" key="2">
    <source>
        <dbReference type="EMBL" id="KAA6337736.1"/>
    </source>
</evidence>
<sequence length="73" mass="8508">MKREEIEFIEAYKKKYGIYPSRLWVILLRITTRFGYVLLFEIIMGVIVVTIACTVAIASALVIEWLLHSAQYI</sequence>
<reference evidence="2" key="1">
    <citation type="submission" date="2019-03" db="EMBL/GenBank/DDBJ databases">
        <title>Single cell metagenomics reveals metabolic interactions within the superorganism composed of flagellate Streblomastix strix and complex community of Bacteroidetes bacteria on its surface.</title>
        <authorList>
            <person name="Treitli S.C."/>
            <person name="Kolisko M."/>
            <person name="Husnik F."/>
            <person name="Keeling P."/>
            <person name="Hampl V."/>
        </authorList>
    </citation>
    <scope>NUCLEOTIDE SEQUENCE</scope>
    <source>
        <strain evidence="2">STM</strain>
    </source>
</reference>
<keyword evidence="1" id="KW-1133">Transmembrane helix</keyword>
<evidence type="ECO:0000256" key="1">
    <source>
        <dbReference type="SAM" id="Phobius"/>
    </source>
</evidence>
<protein>
    <submittedName>
        <fullName evidence="2">Uncharacterized protein</fullName>
    </submittedName>
</protein>
<gene>
    <name evidence="2" type="ORF">EZS27_014199</name>
</gene>
<name>A0A5J4RUN2_9ZZZZ</name>
<comment type="caution">
    <text evidence="2">The sequence shown here is derived from an EMBL/GenBank/DDBJ whole genome shotgun (WGS) entry which is preliminary data.</text>
</comment>
<proteinExistence type="predicted"/>